<gene>
    <name evidence="1" type="ordered locus">Snas_3175</name>
</gene>
<dbReference type="RefSeq" id="WP_013018417.1">
    <property type="nucleotide sequence ID" value="NC_013947.1"/>
</dbReference>
<evidence type="ECO:0000313" key="2">
    <source>
        <dbReference type="Proteomes" id="UP000000844"/>
    </source>
</evidence>
<organism evidence="1 2">
    <name type="scientific">Stackebrandtia nassauensis (strain DSM 44728 / CIP 108903 / NRRL B-16338 / NBRC 102104 / LLR-40K-21)</name>
    <dbReference type="NCBI Taxonomy" id="446470"/>
    <lineage>
        <taxon>Bacteria</taxon>
        <taxon>Bacillati</taxon>
        <taxon>Actinomycetota</taxon>
        <taxon>Actinomycetes</taxon>
        <taxon>Glycomycetales</taxon>
        <taxon>Glycomycetaceae</taxon>
        <taxon>Stackebrandtia</taxon>
    </lineage>
</organism>
<dbReference type="HOGENOM" id="CLU_131922_0_0_11"/>
<dbReference type="eggNOG" id="ENOG50338IN">
    <property type="taxonomic scope" value="Bacteria"/>
</dbReference>
<reference evidence="1 2" key="1">
    <citation type="journal article" date="2009" name="Stand. Genomic Sci.">
        <title>Complete genome sequence of Stackebrandtia nassauensis type strain (LLR-40K-21).</title>
        <authorList>
            <person name="Munk C."/>
            <person name="Lapidus A."/>
            <person name="Copeland A."/>
            <person name="Jando M."/>
            <person name="Mayilraj S."/>
            <person name="Glavina Del Rio T."/>
            <person name="Nolan M."/>
            <person name="Chen F."/>
            <person name="Lucas S."/>
            <person name="Tice H."/>
            <person name="Cheng J.F."/>
            <person name="Han C."/>
            <person name="Detter J.C."/>
            <person name="Bruce D."/>
            <person name="Goodwin L."/>
            <person name="Chain P."/>
            <person name="Pitluck S."/>
            <person name="Goker M."/>
            <person name="Ovchinikova G."/>
            <person name="Pati A."/>
            <person name="Ivanova N."/>
            <person name="Mavromatis K."/>
            <person name="Chen A."/>
            <person name="Palaniappan K."/>
            <person name="Land M."/>
            <person name="Hauser L."/>
            <person name="Chang Y.J."/>
            <person name="Jeffries C.D."/>
            <person name="Bristow J."/>
            <person name="Eisen J.A."/>
            <person name="Markowitz V."/>
            <person name="Hugenholtz P."/>
            <person name="Kyrpides N.C."/>
            <person name="Klenk H.P."/>
        </authorList>
    </citation>
    <scope>NUCLEOTIDE SEQUENCE [LARGE SCALE GENOMIC DNA]</scope>
    <source>
        <strain evidence="2">DSM 44728 / CIP 108903 / NRRL B-16338 / NBRC 102104 / LLR-40K-21</strain>
    </source>
</reference>
<protein>
    <submittedName>
        <fullName evidence="1">Uncharacterized protein</fullName>
    </submittedName>
</protein>
<sequence length="148" mass="16566">MTYTQRYMTHLPPVIIAGRTIKRYHLTPDTTPIPAHIQTAAYRHLPRLLPDHSGPTPPATVAILHQDKDEAIHLNTYTWTSEHHLAHARATKNPRGFTTTPPPATGCLWELPALVHERSAWARHMVNTTYPSFDDYLADILAGVPIAA</sequence>
<dbReference type="KEGG" id="sna:Snas_3175"/>
<dbReference type="AlphaFoldDB" id="D3QBG4"/>
<proteinExistence type="predicted"/>
<keyword evidence="2" id="KW-1185">Reference proteome</keyword>
<dbReference type="Proteomes" id="UP000000844">
    <property type="component" value="Chromosome"/>
</dbReference>
<accession>D3QBG4</accession>
<name>D3QBG4_STANL</name>
<dbReference type="OrthoDB" id="1248892at2"/>
<dbReference type="EMBL" id="CP001778">
    <property type="protein sequence ID" value="ADD42846.1"/>
    <property type="molecule type" value="Genomic_DNA"/>
</dbReference>
<evidence type="ECO:0000313" key="1">
    <source>
        <dbReference type="EMBL" id="ADD42846.1"/>
    </source>
</evidence>